<keyword evidence="1" id="KW-0812">Transmembrane</keyword>
<organism evidence="2">
    <name type="scientific">Rhizophora mucronata</name>
    <name type="common">Asiatic mangrove</name>
    <dbReference type="NCBI Taxonomy" id="61149"/>
    <lineage>
        <taxon>Eukaryota</taxon>
        <taxon>Viridiplantae</taxon>
        <taxon>Streptophyta</taxon>
        <taxon>Embryophyta</taxon>
        <taxon>Tracheophyta</taxon>
        <taxon>Spermatophyta</taxon>
        <taxon>Magnoliopsida</taxon>
        <taxon>eudicotyledons</taxon>
        <taxon>Gunneridae</taxon>
        <taxon>Pentapetalae</taxon>
        <taxon>rosids</taxon>
        <taxon>fabids</taxon>
        <taxon>Malpighiales</taxon>
        <taxon>Rhizophoraceae</taxon>
        <taxon>Rhizophora</taxon>
    </lineage>
</organism>
<accession>A0A2P2N5I3</accession>
<reference evidence="2" key="1">
    <citation type="submission" date="2018-02" db="EMBL/GenBank/DDBJ databases">
        <title>Rhizophora mucronata_Transcriptome.</title>
        <authorList>
            <person name="Meera S.P."/>
            <person name="Sreeshan A."/>
            <person name="Augustine A."/>
        </authorList>
    </citation>
    <scope>NUCLEOTIDE SEQUENCE</scope>
    <source>
        <tissue evidence="2">Leaf</tissue>
    </source>
</reference>
<feature type="transmembrane region" description="Helical" evidence="1">
    <location>
        <begin position="7"/>
        <end position="26"/>
    </location>
</feature>
<evidence type="ECO:0000313" key="2">
    <source>
        <dbReference type="EMBL" id="MBX37739.1"/>
    </source>
</evidence>
<name>A0A2P2N5I3_RHIMU</name>
<sequence>MPLLLKAGWYGNYASSILLFTFYPLSFFTSELAFSMCPMVAFLSSCFAPYERDRPRV</sequence>
<dbReference type="AlphaFoldDB" id="A0A2P2N5I3"/>
<proteinExistence type="predicted"/>
<keyword evidence="1" id="KW-1133">Transmembrane helix</keyword>
<keyword evidence="1" id="KW-0472">Membrane</keyword>
<protein>
    <submittedName>
        <fullName evidence="2">Uncharacterized protein</fullName>
    </submittedName>
</protein>
<evidence type="ECO:0000256" key="1">
    <source>
        <dbReference type="SAM" id="Phobius"/>
    </source>
</evidence>
<dbReference type="EMBL" id="GGEC01057255">
    <property type="protein sequence ID" value="MBX37739.1"/>
    <property type="molecule type" value="Transcribed_RNA"/>
</dbReference>